<feature type="transmembrane region" description="Helical" evidence="4">
    <location>
        <begin position="498"/>
        <end position="522"/>
    </location>
</feature>
<keyword evidence="1" id="KW-0378">Hydrolase</keyword>
<evidence type="ECO:0000313" key="5">
    <source>
        <dbReference type="EMBL" id="ETW00076.1"/>
    </source>
</evidence>
<dbReference type="RefSeq" id="XP_008871101.1">
    <property type="nucleotide sequence ID" value="XM_008872879.1"/>
</dbReference>
<keyword evidence="4" id="KW-1133">Transmembrane helix</keyword>
<gene>
    <name evidence="5" type="ORF">H310_07504</name>
</gene>
<evidence type="ECO:0000256" key="2">
    <source>
        <dbReference type="ARBA" id="ARBA00023098"/>
    </source>
</evidence>
<feature type="transmembrane region" description="Helical" evidence="4">
    <location>
        <begin position="465"/>
        <end position="492"/>
    </location>
</feature>
<dbReference type="VEuPathDB" id="FungiDB:H310_07504"/>
<dbReference type="GeneID" id="20084554"/>
<dbReference type="OrthoDB" id="159395at2759"/>
<keyword evidence="4" id="KW-0472">Membrane</keyword>
<keyword evidence="2" id="KW-0443">Lipid metabolism</keyword>
<dbReference type="GO" id="GO:0016316">
    <property type="term" value="F:phosphatidylinositol-3,4-bisphosphate 4-phosphatase activity"/>
    <property type="evidence" value="ECO:0007669"/>
    <property type="project" value="InterPro"/>
</dbReference>
<name>A0A024U0X1_9STRA</name>
<evidence type="ECO:0000256" key="3">
    <source>
        <dbReference type="SAM" id="MobiDB-lite"/>
    </source>
</evidence>
<feature type="transmembrane region" description="Helical" evidence="4">
    <location>
        <begin position="666"/>
        <end position="687"/>
    </location>
</feature>
<organism evidence="5">
    <name type="scientific">Aphanomyces invadans</name>
    <dbReference type="NCBI Taxonomy" id="157072"/>
    <lineage>
        <taxon>Eukaryota</taxon>
        <taxon>Sar</taxon>
        <taxon>Stramenopiles</taxon>
        <taxon>Oomycota</taxon>
        <taxon>Saprolegniomycetes</taxon>
        <taxon>Saprolegniales</taxon>
        <taxon>Verrucalvaceae</taxon>
        <taxon>Aphanomyces</taxon>
    </lineage>
</organism>
<feature type="transmembrane region" description="Helical" evidence="4">
    <location>
        <begin position="433"/>
        <end position="453"/>
    </location>
</feature>
<sequence>MMLPIVASAENSTWTCAPCCENNPLSPALACCSQPSDNSVSYGGCIGLPCCTPGRLDSDKFMSLYLWKPCLPYVGCQGKDLCSENQSIAMTVQRLDTRSSWTCTEACCSTVTRHNTWRRTAPSGSTAPAYLPNQINSHVAITFDMQEIKRVLFVNDEPITTSVQQVLVPLPTDWLWNGKYSSCGVSSYAVSETAVNMDLSRMSPTRCNATVMSNELYLLVDANTPSALNTSHFSIHLVNLTSPRGVLSPLAPPKPLHFITKLPNFEFRVFSTVLLVEASQTGILSQGVFAPQNVLSQAVDNATLRFTTSVPLAAGTFLRVNFSLSGFNFIDSQWFLLNGTTTVSIPTVSYDDKGKVWVLTLPNAITALSAVELKVTRARNPEAAFKDTFAAINVDAFVLPSDQPPTSVLVVAQGAVTATLVRDFTVSPPSSPYNWISLVLLLLSLLFCLLMLYKHGLFLHPSHPIALFSDLTAIASVLGLFLGVVNNALWIAGVNVFVFFYIKCGVSSVAFTMLLSVCAHWGAVLSRRIRKLPIFVIVSAFVALNALFYTFQLVVGALHHDVVKLVYTAEQSVNMLDPIYPCKNGPTFQFVFSDIQPFYTKCYIAHLDLSDVHFFTWFSNTTYSIFALLTCAILALGYMVMRRGSKILHLISYSPQQIYLMKALRLYTALIALVTLTYLVAFSMQFVQVELPYYWWYLTTVWLPQCIPPCSFIFLQWNSATKSLRKETSSQNNSSGEITAKKTSISTPRITTMDPNFVQTKASGNPQHLPSTESSRPGAPTYDGVARMSIAEQQPAVSRIGLSLRLTIPEAIPHGCYVAMELQCPDHSKWTRVGTTDTADTVPSSDATSYVVPFLAVLSVSMASPATSSVRFLVFAAPGALSSRSSDSKAPSSNDGSMLNDQNGIVDGLEYLDGDCSDSDCDADGDDDPLMQLLLPTDRCVASFHAPDFFDSAMDVDAMVLAADHSRFQLNGLCRLEVKFVHDIGRRSLCPIPSDAVVTSQYHLHDQQVLVVEELSESPYANSIPGQYLDIIIARRTKAYYQAEYELDQFLAMEHARMHQDAAGMGTLYENLLEQIQGEADRRQCREWLQARVDERKAYLCHLRQCRMATWARERTTLSGPCRFKPSTAKRVADLACIPVNLHLHEMHVVRTTSTSSTRPRSSSADGTTTYSTTTVGAFAAHLYEFKQGGVFSLSQEANKCTALPDADAETSLFPTTWQYLSQVERRRCDLEWTIHTRLDVCVPQALATLATSFTATIQRLVDHPLEFERLLTVGFIFHVESLLSTYGAELGMLEDMMEAMQTLGRCRILLVPDSAVAAVGRPSCSSSTNRSRDGDLDKRVVTSVDLYTNVDDAIVGMRTHDHAKSDEEDFILRVVVRSRGKVLFPKRCLVPIHPLLFNIGIDEKQSLANMSLAVYPKKLQDHINDTALQRLKSIVATYCELVPHDAVVPRLLQNLVDAVHASTAGRKKHPAVLQLSSRLVRHLDGGRVTVCKSGKDRTAMSATLEQGMTLSLHHDLPLDKVPDVVAIMRTRGVRLENCHKNTGRRKFAFSALQCTMLPEQYRCPPETGGRHLS</sequence>
<dbReference type="PANTHER" id="PTHR12187">
    <property type="entry name" value="AGAP000124-PA"/>
    <property type="match status" value="1"/>
</dbReference>
<dbReference type="EMBL" id="KI913965">
    <property type="protein sequence ID" value="ETW00076.1"/>
    <property type="molecule type" value="Genomic_DNA"/>
</dbReference>
<evidence type="ECO:0000256" key="4">
    <source>
        <dbReference type="SAM" id="Phobius"/>
    </source>
</evidence>
<feature type="compositionally biased region" description="Polar residues" evidence="3">
    <location>
        <begin position="761"/>
        <end position="775"/>
    </location>
</feature>
<accession>A0A024U0X1</accession>
<keyword evidence="4" id="KW-0812">Transmembrane</keyword>
<feature type="transmembrane region" description="Helical" evidence="4">
    <location>
        <begin position="534"/>
        <end position="555"/>
    </location>
</feature>
<dbReference type="PANTHER" id="PTHR12187:SF11">
    <property type="entry name" value="PHOSPHATIDYLINOSITOL-3,4-BISPHOSPHATE 4-PHOSPHATASE"/>
    <property type="match status" value="1"/>
</dbReference>
<proteinExistence type="predicted"/>
<protein>
    <recommendedName>
        <fullName evidence="6">Inositol-3,4-bisphosphate 4-phosphatase</fullName>
    </recommendedName>
</protein>
<dbReference type="InterPro" id="IPR039034">
    <property type="entry name" value="INPP4"/>
</dbReference>
<reference evidence="5" key="1">
    <citation type="submission" date="2013-12" db="EMBL/GenBank/DDBJ databases">
        <title>The Genome Sequence of Aphanomyces invadans NJM9701.</title>
        <authorList>
            <consortium name="The Broad Institute Genomics Platform"/>
            <person name="Russ C."/>
            <person name="Tyler B."/>
            <person name="van West P."/>
            <person name="Dieguez-Uribeondo J."/>
            <person name="Young S.K."/>
            <person name="Zeng Q."/>
            <person name="Gargeya S."/>
            <person name="Fitzgerald M."/>
            <person name="Abouelleil A."/>
            <person name="Alvarado L."/>
            <person name="Chapman S.B."/>
            <person name="Gainer-Dewar J."/>
            <person name="Goldberg J."/>
            <person name="Griggs A."/>
            <person name="Gujja S."/>
            <person name="Hansen M."/>
            <person name="Howarth C."/>
            <person name="Imamovic A."/>
            <person name="Ireland A."/>
            <person name="Larimer J."/>
            <person name="McCowan C."/>
            <person name="Murphy C."/>
            <person name="Pearson M."/>
            <person name="Poon T.W."/>
            <person name="Priest M."/>
            <person name="Roberts A."/>
            <person name="Saif S."/>
            <person name="Shea T."/>
            <person name="Sykes S."/>
            <person name="Wortman J."/>
            <person name="Nusbaum C."/>
            <person name="Birren B."/>
        </authorList>
    </citation>
    <scope>NUCLEOTIDE SEQUENCE [LARGE SCALE GENOMIC DNA]</scope>
    <source>
        <strain evidence="5">NJM9701</strain>
    </source>
</reference>
<feature type="region of interest" description="Disordered" evidence="3">
    <location>
        <begin position="761"/>
        <end position="782"/>
    </location>
</feature>
<dbReference type="GO" id="GO:0005737">
    <property type="term" value="C:cytoplasm"/>
    <property type="evidence" value="ECO:0007669"/>
    <property type="project" value="TreeGrafter"/>
</dbReference>
<dbReference type="STRING" id="157072.A0A024U0X1"/>
<evidence type="ECO:0000256" key="1">
    <source>
        <dbReference type="ARBA" id="ARBA00022801"/>
    </source>
</evidence>
<dbReference type="eggNOG" id="KOG4428">
    <property type="taxonomic scope" value="Eukaryota"/>
</dbReference>
<feature type="transmembrane region" description="Helical" evidence="4">
    <location>
        <begin position="623"/>
        <end position="641"/>
    </location>
</feature>
<evidence type="ECO:0008006" key="6">
    <source>
        <dbReference type="Google" id="ProtNLM"/>
    </source>
</evidence>